<protein>
    <submittedName>
        <fullName evidence="1">Uncharacterized protein</fullName>
    </submittedName>
</protein>
<sequence>MTIDNLQNYIDEIAIEAFNKYRIIRNEAVFELAEIEIYLKDAKKGIDDIYRHDRNEHLESLKEYQHYSGFDICNGNKDKDIYCGILVRGLMNESEAIYGPRRVKYGGREKSPIKIEIITNESSENRFQFYSSEINSNVIFKLPRVNLSNKISQKYFCEPQKLQKYLNLKARYLRIKDENFSSNKYLAESREIWNAILKKLNS</sequence>
<evidence type="ECO:0000313" key="2">
    <source>
        <dbReference type="Proteomes" id="UP000703590"/>
    </source>
</evidence>
<dbReference type="Proteomes" id="UP000703590">
    <property type="component" value="Unassembled WGS sequence"/>
</dbReference>
<reference evidence="1 2" key="3">
    <citation type="submission" date="2021-02" db="EMBL/GenBank/DDBJ databases">
        <authorList>
            <person name="Merkel A.Y."/>
        </authorList>
    </citation>
    <scope>NUCLEOTIDE SEQUENCE [LARGE SCALE GENOMIC DNA]</scope>
    <source>
        <strain evidence="1 2">T05b</strain>
    </source>
</reference>
<evidence type="ECO:0000313" key="1">
    <source>
        <dbReference type="EMBL" id="MBN2964335.1"/>
    </source>
</evidence>
<name>A0ABS2WS51_9BACT</name>
<dbReference type="EMBL" id="JAFHKK010000010">
    <property type="protein sequence ID" value="MBN2964335.1"/>
    <property type="molecule type" value="Genomic_DNA"/>
</dbReference>
<comment type="caution">
    <text evidence="1">The sequence shown here is derived from an EMBL/GenBank/DDBJ whole genome shotgun (WGS) entry which is preliminary data.</text>
</comment>
<accession>A0ABS2WS51</accession>
<reference evidence="1 2" key="1">
    <citation type="submission" date="2021-02" db="EMBL/GenBank/DDBJ databases">
        <title>Sulfurospirillum tamanensis sp. nov.</title>
        <authorList>
            <person name="Frolova A."/>
            <person name="Merkel A."/>
            <person name="Slobodkin A."/>
        </authorList>
    </citation>
    <scope>NUCLEOTIDE SEQUENCE [LARGE SCALE GENOMIC DNA]</scope>
    <source>
        <strain evidence="1 2">T05b</strain>
    </source>
</reference>
<dbReference type="RefSeq" id="WP_205458882.1">
    <property type="nucleotide sequence ID" value="NZ_JAFHKK010000010.1"/>
</dbReference>
<keyword evidence="2" id="KW-1185">Reference proteome</keyword>
<organism evidence="1 2">
    <name type="scientific">Sulfurospirillum tamanense</name>
    <dbReference type="NCBI Taxonomy" id="2813362"/>
    <lineage>
        <taxon>Bacteria</taxon>
        <taxon>Pseudomonadati</taxon>
        <taxon>Campylobacterota</taxon>
        <taxon>Epsilonproteobacteria</taxon>
        <taxon>Campylobacterales</taxon>
        <taxon>Sulfurospirillaceae</taxon>
        <taxon>Sulfurospirillum</taxon>
    </lineage>
</organism>
<gene>
    <name evidence="1" type="ORF">JWV37_06055</name>
</gene>
<reference evidence="2" key="2">
    <citation type="submission" date="2021-02" db="EMBL/GenBank/DDBJ databases">
        <title>Sulfurospirillum tamanensis sp. nov.</title>
        <authorList>
            <person name="Merkel A.Y."/>
        </authorList>
    </citation>
    <scope>NUCLEOTIDE SEQUENCE [LARGE SCALE GENOMIC DNA]</scope>
    <source>
        <strain evidence="2">T05b</strain>
    </source>
</reference>
<proteinExistence type="predicted"/>